<dbReference type="Proteomes" id="UP000595663">
    <property type="component" value="Chromosome"/>
</dbReference>
<dbReference type="Gene3D" id="1.10.10.1100">
    <property type="entry name" value="BFD-like [2Fe-2S]-binding domain"/>
    <property type="match status" value="1"/>
</dbReference>
<proteinExistence type="predicted"/>
<dbReference type="InterPro" id="IPR041854">
    <property type="entry name" value="BFD-like_2Fe2S-bd_dom_sf"/>
</dbReference>
<feature type="domain" description="BFD-like [2Fe-2S]-binding" evidence="1">
    <location>
        <begin position="16"/>
        <end position="66"/>
    </location>
</feature>
<dbReference type="OrthoDB" id="9803192at2"/>
<dbReference type="EC" id="1.7.1.4" evidence="2"/>
<sequence length="76" mass="8555">MDTTAHPVKLDSDDMTVCPCRYIRKQAFIETVRKHNLKTIEEVRAATFINTSCGCCYETVKSLLDELNSTAESSSH</sequence>
<name>A0A7R6P964_9GAMM</name>
<dbReference type="AlphaFoldDB" id="A0A7R6P964"/>
<dbReference type="GO" id="GO:0008942">
    <property type="term" value="F:nitrite reductase [NAD(P)H] activity"/>
    <property type="evidence" value="ECO:0007669"/>
    <property type="project" value="UniProtKB-EC"/>
</dbReference>
<accession>A0A7R6P964</accession>
<dbReference type="InterPro" id="IPR007419">
    <property type="entry name" value="BFD-like_2Fe2S-bd_dom"/>
</dbReference>
<protein>
    <submittedName>
        <fullName evidence="2">Nitrite reductase (NAD(P)H) large subunit</fullName>
        <ecNumber evidence="2">1.7.1.4</ecNumber>
    </submittedName>
</protein>
<organism evidence="2 3">
    <name type="scientific">Amphritea japonica ATCC BAA-1530</name>
    <dbReference type="NCBI Taxonomy" id="1278309"/>
    <lineage>
        <taxon>Bacteria</taxon>
        <taxon>Pseudomonadati</taxon>
        <taxon>Pseudomonadota</taxon>
        <taxon>Gammaproteobacteria</taxon>
        <taxon>Oceanospirillales</taxon>
        <taxon>Oceanospirillaceae</taxon>
        <taxon>Amphritea</taxon>
    </lineage>
</organism>
<evidence type="ECO:0000313" key="3">
    <source>
        <dbReference type="Proteomes" id="UP000595663"/>
    </source>
</evidence>
<keyword evidence="3" id="KW-1185">Reference proteome</keyword>
<evidence type="ECO:0000313" key="2">
    <source>
        <dbReference type="EMBL" id="BBB24861.1"/>
    </source>
</evidence>
<dbReference type="RefSeq" id="WP_019620967.1">
    <property type="nucleotide sequence ID" value="NZ_AP014545.1"/>
</dbReference>
<dbReference type="KEGG" id="ajp:AMJAP_0262"/>
<evidence type="ECO:0000259" key="1">
    <source>
        <dbReference type="Pfam" id="PF04324"/>
    </source>
</evidence>
<dbReference type="EMBL" id="AP014545">
    <property type="protein sequence ID" value="BBB24861.1"/>
    <property type="molecule type" value="Genomic_DNA"/>
</dbReference>
<gene>
    <name evidence="2" type="ORF">AMJAP_0262</name>
</gene>
<reference evidence="2 3" key="1">
    <citation type="journal article" date="2008" name="Int. J. Syst. Evol. Microbiol.">
        <title>Amphritea japonica sp. nov. and Amphritea balenae sp. nov., isolated from the sediment adjacent to sperm whale carcasses off Kagoshima, Japan.</title>
        <authorList>
            <person name="Miyazaki M."/>
            <person name="Nogi Y."/>
            <person name="Fujiwara Y."/>
            <person name="Kawato M."/>
            <person name="Nagahama T."/>
            <person name="Kubokawa K."/>
            <person name="Horikoshi K."/>
        </authorList>
    </citation>
    <scope>NUCLEOTIDE SEQUENCE [LARGE SCALE GENOMIC DNA]</scope>
    <source>
        <strain evidence="2 3">ATCC BAA-1530</strain>
    </source>
</reference>
<dbReference type="Pfam" id="PF04324">
    <property type="entry name" value="Fer2_BFD"/>
    <property type="match status" value="1"/>
</dbReference>
<keyword evidence="2" id="KW-0560">Oxidoreductase</keyword>